<dbReference type="GO" id="GO:0005829">
    <property type="term" value="C:cytosol"/>
    <property type="evidence" value="ECO:0007669"/>
    <property type="project" value="TreeGrafter"/>
</dbReference>
<feature type="compositionally biased region" description="Low complexity" evidence="2">
    <location>
        <begin position="321"/>
        <end position="349"/>
    </location>
</feature>
<evidence type="ECO:0000313" key="4">
    <source>
        <dbReference type="EMBL" id="EGW30547.1"/>
    </source>
</evidence>
<dbReference type="HOGENOM" id="CLU_036630_1_0_1"/>
<dbReference type="eggNOG" id="KOG0116">
    <property type="taxonomic scope" value="Eukaryota"/>
</dbReference>
<dbReference type="STRING" id="619300.G3AUJ1"/>
<dbReference type="SUPFAM" id="SSF54427">
    <property type="entry name" value="NTF2-like"/>
    <property type="match status" value="1"/>
</dbReference>
<dbReference type="OMA" id="KTYYQRM"/>
<evidence type="ECO:0000259" key="3">
    <source>
        <dbReference type="PROSITE" id="PS50177"/>
    </source>
</evidence>
<dbReference type="InParanoid" id="G3AUJ1"/>
<dbReference type="PANTHER" id="PTHR10693">
    <property type="entry name" value="RAS GTPASE-ACTIVATING PROTEIN-BINDING PROTEIN"/>
    <property type="match status" value="1"/>
</dbReference>
<dbReference type="KEGG" id="spaa:SPAPADRAFT_63389"/>
<keyword evidence="1" id="KW-0694">RNA-binding</keyword>
<dbReference type="PROSITE" id="PS50177">
    <property type="entry name" value="NTF2_DOMAIN"/>
    <property type="match status" value="1"/>
</dbReference>
<proteinExistence type="predicted"/>
<reference evidence="4 5" key="1">
    <citation type="journal article" date="2011" name="Proc. Natl. Acad. Sci. U.S.A.">
        <title>Comparative genomics of xylose-fermenting fungi for enhanced biofuel production.</title>
        <authorList>
            <person name="Wohlbach D.J."/>
            <person name="Kuo A."/>
            <person name="Sato T.K."/>
            <person name="Potts K.M."/>
            <person name="Salamov A.A."/>
            <person name="LaButti K.M."/>
            <person name="Sun H."/>
            <person name="Clum A."/>
            <person name="Pangilinan J.L."/>
            <person name="Lindquist E.A."/>
            <person name="Lucas S."/>
            <person name="Lapidus A."/>
            <person name="Jin M."/>
            <person name="Gunawan C."/>
            <person name="Balan V."/>
            <person name="Dale B.E."/>
            <person name="Jeffries T.W."/>
            <person name="Zinkel R."/>
            <person name="Barry K.W."/>
            <person name="Grigoriev I.V."/>
            <person name="Gasch A.P."/>
        </authorList>
    </citation>
    <scope>NUCLEOTIDE SEQUENCE [LARGE SCALE GENOMIC DNA]</scope>
    <source>
        <strain evidence="5">NRRL Y-27907 / 11-Y1</strain>
    </source>
</reference>
<organism evidence="5">
    <name type="scientific">Spathaspora passalidarum (strain NRRL Y-27907 / 11-Y1)</name>
    <dbReference type="NCBI Taxonomy" id="619300"/>
    <lineage>
        <taxon>Eukaryota</taxon>
        <taxon>Fungi</taxon>
        <taxon>Dikarya</taxon>
        <taxon>Ascomycota</taxon>
        <taxon>Saccharomycotina</taxon>
        <taxon>Pichiomycetes</taxon>
        <taxon>Debaryomycetaceae</taxon>
        <taxon>Spathaspora</taxon>
    </lineage>
</organism>
<name>G3AUJ1_SPAPN</name>
<evidence type="ECO:0000256" key="2">
    <source>
        <dbReference type="SAM" id="MobiDB-lite"/>
    </source>
</evidence>
<dbReference type="GO" id="GO:0016579">
    <property type="term" value="P:protein deubiquitination"/>
    <property type="evidence" value="ECO:0007669"/>
    <property type="project" value="TreeGrafter"/>
</dbReference>
<dbReference type="Pfam" id="PF02136">
    <property type="entry name" value="NTF2"/>
    <property type="match status" value="1"/>
</dbReference>
<dbReference type="Proteomes" id="UP000000709">
    <property type="component" value="Unassembled WGS sequence"/>
</dbReference>
<accession>G3AUJ1</accession>
<dbReference type="GO" id="GO:1990861">
    <property type="term" value="C:Ubp3-Bre5 deubiquitination complex"/>
    <property type="evidence" value="ECO:0007669"/>
    <property type="project" value="TreeGrafter"/>
</dbReference>
<dbReference type="InterPro" id="IPR039539">
    <property type="entry name" value="Ras_GTPase_bind_prot"/>
</dbReference>
<dbReference type="PANTHER" id="PTHR10693:SF20">
    <property type="entry name" value="AT27578P"/>
    <property type="match status" value="1"/>
</dbReference>
<feature type="domain" description="NTF2" evidence="3">
    <location>
        <begin position="62"/>
        <end position="191"/>
    </location>
</feature>
<feature type="compositionally biased region" description="Low complexity" evidence="2">
    <location>
        <begin position="358"/>
        <end position="375"/>
    </location>
</feature>
<dbReference type="InterPro" id="IPR032710">
    <property type="entry name" value="NTF2-like_dom_sf"/>
</dbReference>
<dbReference type="GO" id="GO:1990904">
    <property type="term" value="C:ribonucleoprotein complex"/>
    <property type="evidence" value="ECO:0007669"/>
    <property type="project" value="TreeGrafter"/>
</dbReference>
<evidence type="ECO:0000256" key="1">
    <source>
        <dbReference type="ARBA" id="ARBA00022884"/>
    </source>
</evidence>
<sequence length="398" mass="42545">MTTSPSPAPPTTAGSAPVSPEIANEATTAAAATTANAAATATAATTTNSAPASLTEERTTTIGWFFIQSYYDFFVNKLDTIHKIYHANAVLSHDAYPTTSQDKVPATTHTARGIDAIKSRFAVEEEQATTNRIVITSATFQTSLDKNIIIVAFGEWAKSDSDGFRQFTQTFVLTPGKKENTFDVANDILKFIDVNGFTELNSEVKNKPAGEVEETAVVAVAEEESKEEQQPEEEEQEEEEEEQGEQEVNTTEETAVDSEPVSEVKEEETNGEVKVQVEPEEEEEQQQQQSEEPKSEAETSVSTPVATAATPSKPLSWADLASQSSAKAASAKAASPAASATAKPAAPAATGVTLKKQPPTSASPTGSSPTSNASGKFKKEDWFPIYIRGIKQLEEKSL</sequence>
<keyword evidence="5" id="KW-1185">Reference proteome</keyword>
<dbReference type="OrthoDB" id="339151at2759"/>
<dbReference type="GO" id="GO:0034517">
    <property type="term" value="P:ribophagy"/>
    <property type="evidence" value="ECO:0007669"/>
    <property type="project" value="TreeGrafter"/>
</dbReference>
<dbReference type="InterPro" id="IPR002075">
    <property type="entry name" value="NTF2_dom"/>
</dbReference>
<evidence type="ECO:0000313" key="5">
    <source>
        <dbReference type="Proteomes" id="UP000000709"/>
    </source>
</evidence>
<dbReference type="GeneID" id="18874725"/>
<dbReference type="AlphaFoldDB" id="G3AUJ1"/>
<gene>
    <name evidence="4" type="ORF">SPAPADRAFT_63389</name>
</gene>
<feature type="compositionally biased region" description="Acidic residues" evidence="2">
    <location>
        <begin position="221"/>
        <end position="245"/>
    </location>
</feature>
<protein>
    <recommendedName>
        <fullName evidence="3">NTF2 domain-containing protein</fullName>
    </recommendedName>
</protein>
<dbReference type="CDD" id="cd00780">
    <property type="entry name" value="NTF2"/>
    <property type="match status" value="1"/>
</dbReference>
<dbReference type="Gene3D" id="3.10.450.50">
    <property type="match status" value="1"/>
</dbReference>
<feature type="compositionally biased region" description="Low complexity" evidence="2">
    <location>
        <begin position="299"/>
        <end position="312"/>
    </location>
</feature>
<dbReference type="EMBL" id="GL996505">
    <property type="protein sequence ID" value="EGW30547.1"/>
    <property type="molecule type" value="Genomic_DNA"/>
</dbReference>
<dbReference type="RefSeq" id="XP_007377518.1">
    <property type="nucleotide sequence ID" value="XM_007377456.1"/>
</dbReference>
<feature type="region of interest" description="Disordered" evidence="2">
    <location>
        <begin position="219"/>
        <end position="378"/>
    </location>
</feature>
<dbReference type="InterPro" id="IPR018222">
    <property type="entry name" value="Nuclear_transport_factor_2_euk"/>
</dbReference>
<dbReference type="GO" id="GO:0003729">
    <property type="term" value="F:mRNA binding"/>
    <property type="evidence" value="ECO:0007669"/>
    <property type="project" value="TreeGrafter"/>
</dbReference>
<feature type="non-terminal residue" evidence="4">
    <location>
        <position position="398"/>
    </location>
</feature>